<keyword evidence="1" id="KW-0328">Glycosyltransferase</keyword>
<evidence type="ECO:0000256" key="1">
    <source>
        <dbReference type="ARBA" id="ARBA00022676"/>
    </source>
</evidence>
<protein>
    <submittedName>
        <fullName evidence="3">Glycosyl transferase family 11</fullName>
    </submittedName>
</protein>
<proteinExistence type="predicted"/>
<dbReference type="PANTHER" id="PTHR11927">
    <property type="entry name" value="GALACTOSIDE 2-L-FUCOSYLTRANSFERASE"/>
    <property type="match status" value="1"/>
</dbReference>
<accession>A0A1H1RGA3</accession>
<organism evidence="3 4">
    <name type="scientific">Pseudomonas asplenii</name>
    <dbReference type="NCBI Taxonomy" id="53407"/>
    <lineage>
        <taxon>Bacteria</taxon>
        <taxon>Pseudomonadati</taxon>
        <taxon>Pseudomonadota</taxon>
        <taxon>Gammaproteobacteria</taxon>
        <taxon>Pseudomonadales</taxon>
        <taxon>Pseudomonadaceae</taxon>
        <taxon>Pseudomonas</taxon>
    </lineage>
</organism>
<keyword evidence="2 3" id="KW-0808">Transferase</keyword>
<dbReference type="RefSeq" id="WP_090203298.1">
    <property type="nucleotide sequence ID" value="NZ_LT629777.1"/>
</dbReference>
<sequence>MIISNIIGGLGNQMFQYAMARSLSLELKSDLLLDISSYDSYPLHQGYELDRVFKVRSSLAKVEDVKSVLGWQQNLFIHRVLRRPQFSWLRKKSLAIEPFFQYWEGVNFLPKNCYLFGYWQSEKYFNKFSEVIRQDFSFDSNMSEENSFYSERIRKSNSVSVHIRRGDYLNNSVYASCSLEYYRSAIAHVSARSGNPVFFVFSDDIEWVKDNLEFEAESYFVAHNKAGESYNDMRLMSYCKHHVIANSSFSWWGAWLNPSPEKIVIAPKQWFTDGTNTKDLIPSEWMVL</sequence>
<evidence type="ECO:0000256" key="2">
    <source>
        <dbReference type="ARBA" id="ARBA00022679"/>
    </source>
</evidence>
<dbReference type="GO" id="GO:0005975">
    <property type="term" value="P:carbohydrate metabolic process"/>
    <property type="evidence" value="ECO:0007669"/>
    <property type="project" value="InterPro"/>
</dbReference>
<evidence type="ECO:0000313" key="3">
    <source>
        <dbReference type="EMBL" id="SDS34720.1"/>
    </source>
</evidence>
<dbReference type="Gene3D" id="3.40.50.11350">
    <property type="match status" value="1"/>
</dbReference>
<gene>
    <name evidence="3" type="ORF">SAMN05216598_1299</name>
</gene>
<dbReference type="InterPro" id="IPR002516">
    <property type="entry name" value="Glyco_trans_11"/>
</dbReference>
<dbReference type="GO" id="GO:0016020">
    <property type="term" value="C:membrane"/>
    <property type="evidence" value="ECO:0007669"/>
    <property type="project" value="InterPro"/>
</dbReference>
<evidence type="ECO:0000313" key="4">
    <source>
        <dbReference type="Proteomes" id="UP000199524"/>
    </source>
</evidence>
<dbReference type="CDD" id="cd11301">
    <property type="entry name" value="Fut1_Fut2_like"/>
    <property type="match status" value="1"/>
</dbReference>
<dbReference type="GO" id="GO:0008107">
    <property type="term" value="F:galactoside 2-alpha-L-fucosyltransferase activity"/>
    <property type="evidence" value="ECO:0007669"/>
    <property type="project" value="InterPro"/>
</dbReference>
<dbReference type="GeneID" id="300206317"/>
<dbReference type="EMBL" id="LT629777">
    <property type="protein sequence ID" value="SDS34720.1"/>
    <property type="molecule type" value="Genomic_DNA"/>
</dbReference>
<dbReference type="AlphaFoldDB" id="A0A1H1RGA3"/>
<name>A0A1H1RGA3_9PSED</name>
<dbReference type="PANTHER" id="PTHR11927:SF9">
    <property type="entry name" value="L-FUCOSYLTRANSFERASE"/>
    <property type="match status" value="1"/>
</dbReference>
<dbReference type="SMR" id="A0A1H1RGA3"/>
<reference evidence="4" key="1">
    <citation type="submission" date="2016-10" db="EMBL/GenBank/DDBJ databases">
        <authorList>
            <person name="Varghese N."/>
            <person name="Submissions S."/>
        </authorList>
    </citation>
    <scope>NUCLEOTIDE SEQUENCE [LARGE SCALE GENOMIC DNA]</scope>
    <source>
        <strain evidence="4">ATCC 23835</strain>
    </source>
</reference>
<dbReference type="Proteomes" id="UP000199524">
    <property type="component" value="Chromosome I"/>
</dbReference>
<keyword evidence="4" id="KW-1185">Reference proteome</keyword>
<dbReference type="Pfam" id="PF01531">
    <property type="entry name" value="Glyco_transf_11"/>
    <property type="match status" value="1"/>
</dbReference>